<organism evidence="2 3">
    <name type="scientific">Candidatus Mancarchaeum acidiphilum</name>
    <dbReference type="NCBI Taxonomy" id="1920749"/>
    <lineage>
        <taxon>Archaea</taxon>
        <taxon>Candidatus Micrarchaeota</taxon>
        <taxon>Candidatus Mancarchaeum</taxon>
    </lineage>
</organism>
<evidence type="ECO:0000256" key="1">
    <source>
        <dbReference type="SAM" id="Coils"/>
    </source>
</evidence>
<feature type="coiled-coil region" evidence="1">
    <location>
        <begin position="7"/>
        <end position="34"/>
    </location>
</feature>
<sequence>MLHEIEISVTNINLEEAKERLQELEANYVGTYNYKILNIEIENRGNIESEEYYTKWARVRSDGKKTTLTLKEQYGTDINKRLEYEVETSDFITTAKIILKMLPDAKYSYIEKSRIDYRYKENNLDIVIDKWPKLPYKMEVEGPSEESIKEFYKRLNLKSGTLAPSIAVSNEEYYKMFNIDYKEMINEYNEKFEKMLEELQ</sequence>
<evidence type="ECO:0000313" key="2">
    <source>
        <dbReference type="EMBL" id="ASI13763.1"/>
    </source>
</evidence>
<accession>A0A218NMT2</accession>
<protein>
    <submittedName>
        <fullName evidence="2">CYTH-like superfamily phosphatase</fullName>
    </submittedName>
</protein>
<dbReference type="SUPFAM" id="SSF55154">
    <property type="entry name" value="CYTH-like phosphatases"/>
    <property type="match status" value="1"/>
</dbReference>
<dbReference type="KEGG" id="marh:Mia14_0445"/>
<keyword evidence="1" id="KW-0175">Coiled coil</keyword>
<dbReference type="InterPro" id="IPR033469">
    <property type="entry name" value="CYTH-like_dom_sf"/>
</dbReference>
<proteinExistence type="predicted"/>
<reference evidence="2 3" key="1">
    <citation type="journal article" date="2017" name="Nat. Commun.">
        <title>'ARMAN' archaea depend on association with euryarchaeal host in culture and in situ.</title>
        <authorList>
            <person name="Golyshina O."/>
            <person name="Toshchakov S."/>
            <person name="Makarova K."/>
            <person name="Gavrilov S."/>
            <person name="Korzhenkov A."/>
            <person name="La Cono V."/>
            <person name="Arcadi E."/>
            <person name="Nechitaylo T."/>
            <person name="Ferrer M."/>
            <person name="Kublanov I."/>
            <person name="Wolf Y."/>
            <person name="Yakimov M."/>
            <person name="Golyshin P."/>
            <person name="Slesarev A."/>
            <person name="Kozyavkin S."/>
        </authorList>
    </citation>
    <scope>NUCLEOTIDE SEQUENCE [LARGE SCALE GENOMIC DNA]</scope>
    <source>
        <strain evidence="2 3">Mia14</strain>
    </source>
</reference>
<dbReference type="EMBL" id="CP019964">
    <property type="protein sequence ID" value="ASI13763.1"/>
    <property type="molecule type" value="Genomic_DNA"/>
</dbReference>
<dbReference type="Gene3D" id="2.40.320.10">
    <property type="entry name" value="Hypothetical Protein Pfu-838710-001"/>
    <property type="match status" value="1"/>
</dbReference>
<dbReference type="AlphaFoldDB" id="A0A218NMT2"/>
<name>A0A218NMT2_9ARCH</name>
<dbReference type="GeneID" id="33314000"/>
<gene>
    <name evidence="2" type="ORF">Mia14_0445</name>
</gene>
<dbReference type="RefSeq" id="WP_088819959.1">
    <property type="nucleotide sequence ID" value="NZ_CP019964.1"/>
</dbReference>
<evidence type="ECO:0000313" key="3">
    <source>
        <dbReference type="Proteomes" id="UP000197679"/>
    </source>
</evidence>
<keyword evidence="3" id="KW-1185">Reference proteome</keyword>
<dbReference type="Proteomes" id="UP000197679">
    <property type="component" value="Chromosome"/>
</dbReference>